<comment type="caution">
    <text evidence="1">The sequence shown here is derived from an EMBL/GenBank/DDBJ whole genome shotgun (WGS) entry which is preliminary data.</text>
</comment>
<evidence type="ECO:0000313" key="1">
    <source>
        <dbReference type="EMBL" id="KRY23135.1"/>
    </source>
</evidence>
<evidence type="ECO:0000313" key="2">
    <source>
        <dbReference type="Proteomes" id="UP000054783"/>
    </source>
</evidence>
<gene>
    <name evidence="1" type="ORF">T12_12450</name>
</gene>
<dbReference type="EMBL" id="JYDQ01000005">
    <property type="protein sequence ID" value="KRY23135.1"/>
    <property type="molecule type" value="Genomic_DNA"/>
</dbReference>
<accession>A0A0V1AE65</accession>
<dbReference type="Proteomes" id="UP000054783">
    <property type="component" value="Unassembled WGS sequence"/>
</dbReference>
<protein>
    <submittedName>
        <fullName evidence="1">Uncharacterized protein</fullName>
    </submittedName>
</protein>
<dbReference type="AlphaFoldDB" id="A0A0V1AE65"/>
<keyword evidence="2" id="KW-1185">Reference proteome</keyword>
<proteinExistence type="predicted"/>
<sequence>MEKVINKKVITMDEHLKYASAADFQIALLSRYVQTLHWKENWIGPFSDLGKCQQLARNDNFKSHIYILHGTFETSVCNFMLPVLLVMDTLKSSVRCDYCQ</sequence>
<reference evidence="1 2" key="1">
    <citation type="submission" date="2015-01" db="EMBL/GenBank/DDBJ databases">
        <title>Evolution of Trichinella species and genotypes.</title>
        <authorList>
            <person name="Korhonen P.K."/>
            <person name="Edoardo P."/>
            <person name="Giuseppe L.R."/>
            <person name="Gasser R.B."/>
        </authorList>
    </citation>
    <scope>NUCLEOTIDE SEQUENCE [LARGE SCALE GENOMIC DNA]</scope>
    <source>
        <strain evidence="1">ISS2496</strain>
    </source>
</reference>
<organism evidence="1 2">
    <name type="scientific">Trichinella patagoniensis</name>
    <dbReference type="NCBI Taxonomy" id="990121"/>
    <lineage>
        <taxon>Eukaryota</taxon>
        <taxon>Metazoa</taxon>
        <taxon>Ecdysozoa</taxon>
        <taxon>Nematoda</taxon>
        <taxon>Enoplea</taxon>
        <taxon>Dorylaimia</taxon>
        <taxon>Trichinellida</taxon>
        <taxon>Trichinellidae</taxon>
        <taxon>Trichinella</taxon>
    </lineage>
</organism>
<name>A0A0V1AE65_9BILA</name>